<proteinExistence type="predicted"/>
<evidence type="ECO:0000256" key="1">
    <source>
        <dbReference type="SAM" id="Phobius"/>
    </source>
</evidence>
<reference evidence="2" key="1">
    <citation type="journal article" date="2023" name="IScience">
        <title>Live-bearing cockroach genome reveals convergent evolutionary mechanisms linked to viviparity in insects and beyond.</title>
        <authorList>
            <person name="Fouks B."/>
            <person name="Harrison M.C."/>
            <person name="Mikhailova A.A."/>
            <person name="Marchal E."/>
            <person name="English S."/>
            <person name="Carruthers M."/>
            <person name="Jennings E.C."/>
            <person name="Chiamaka E.L."/>
            <person name="Frigard R.A."/>
            <person name="Pippel M."/>
            <person name="Attardo G.M."/>
            <person name="Benoit J.B."/>
            <person name="Bornberg-Bauer E."/>
            <person name="Tobe S.S."/>
        </authorList>
    </citation>
    <scope>NUCLEOTIDE SEQUENCE</scope>
    <source>
        <strain evidence="2">Stay&amp;Tobe</strain>
    </source>
</reference>
<organism evidence="2 3">
    <name type="scientific">Diploptera punctata</name>
    <name type="common">Pacific beetle cockroach</name>
    <dbReference type="NCBI Taxonomy" id="6984"/>
    <lineage>
        <taxon>Eukaryota</taxon>
        <taxon>Metazoa</taxon>
        <taxon>Ecdysozoa</taxon>
        <taxon>Arthropoda</taxon>
        <taxon>Hexapoda</taxon>
        <taxon>Insecta</taxon>
        <taxon>Pterygota</taxon>
        <taxon>Neoptera</taxon>
        <taxon>Polyneoptera</taxon>
        <taxon>Dictyoptera</taxon>
        <taxon>Blattodea</taxon>
        <taxon>Blaberoidea</taxon>
        <taxon>Blaberidae</taxon>
        <taxon>Diplopterinae</taxon>
        <taxon>Diploptera</taxon>
    </lineage>
</organism>
<evidence type="ECO:0000313" key="2">
    <source>
        <dbReference type="EMBL" id="KAJ9582176.1"/>
    </source>
</evidence>
<feature type="transmembrane region" description="Helical" evidence="1">
    <location>
        <begin position="50"/>
        <end position="73"/>
    </location>
</feature>
<keyword evidence="1" id="KW-0812">Transmembrane</keyword>
<reference evidence="2" key="2">
    <citation type="submission" date="2023-05" db="EMBL/GenBank/DDBJ databases">
        <authorList>
            <person name="Fouks B."/>
        </authorList>
    </citation>
    <scope>NUCLEOTIDE SEQUENCE</scope>
    <source>
        <strain evidence="2">Stay&amp;Tobe</strain>
        <tissue evidence="2">Testes</tissue>
    </source>
</reference>
<feature type="non-terminal residue" evidence="2">
    <location>
        <position position="1"/>
    </location>
</feature>
<protein>
    <submittedName>
        <fullName evidence="2">Uncharacterized protein</fullName>
    </submittedName>
</protein>
<keyword evidence="1" id="KW-0472">Membrane</keyword>
<name>A0AAD8E9U1_DIPPU</name>
<keyword evidence="3" id="KW-1185">Reference proteome</keyword>
<dbReference type="AlphaFoldDB" id="A0AAD8E9U1"/>
<accession>A0AAD8E9U1</accession>
<evidence type="ECO:0000313" key="3">
    <source>
        <dbReference type="Proteomes" id="UP001233999"/>
    </source>
</evidence>
<feature type="non-terminal residue" evidence="2">
    <location>
        <position position="90"/>
    </location>
</feature>
<keyword evidence="1" id="KW-1133">Transmembrane helix</keyword>
<sequence length="90" mass="10017">NATRKIHEEKEKQQTKTKMLNGIYSAFKDMSHENIFKLQSSLAESATATIFHSFAELIIIVNMLIIVSLPVGFQKNLRGSGPVNGNPITE</sequence>
<comment type="caution">
    <text evidence="2">The sequence shown here is derived from an EMBL/GenBank/DDBJ whole genome shotgun (WGS) entry which is preliminary data.</text>
</comment>
<gene>
    <name evidence="2" type="ORF">L9F63_003482</name>
</gene>
<dbReference type="Proteomes" id="UP001233999">
    <property type="component" value="Unassembled WGS sequence"/>
</dbReference>
<dbReference type="EMBL" id="JASPKZ010007821">
    <property type="protein sequence ID" value="KAJ9582176.1"/>
    <property type="molecule type" value="Genomic_DNA"/>
</dbReference>